<sequence length="102" mass="11264">MDDEEGVLIHISEKYIWSAPRCKEEVQRRDKGSSANGYPALTDEATSSLCPRWKSTCSDLIETAALERASGSQGTRVLTLLIPSFDSIHATTWRGNSNGNYD</sequence>
<organism evidence="1">
    <name type="scientific">Candidatus Kentrum sp. TC</name>
    <dbReference type="NCBI Taxonomy" id="2126339"/>
    <lineage>
        <taxon>Bacteria</taxon>
        <taxon>Pseudomonadati</taxon>
        <taxon>Pseudomonadota</taxon>
        <taxon>Gammaproteobacteria</taxon>
        <taxon>Candidatus Kentrum</taxon>
    </lineage>
</organism>
<gene>
    <name evidence="1" type="ORF">BECKTC1821E_GA0114239_10869</name>
</gene>
<dbReference type="AlphaFoldDB" id="A0A450Z1A9"/>
<reference evidence="1" key="1">
    <citation type="submission" date="2019-02" db="EMBL/GenBank/DDBJ databases">
        <authorList>
            <person name="Gruber-Vodicka R. H."/>
            <person name="Seah K. B. B."/>
        </authorList>
    </citation>
    <scope>NUCLEOTIDE SEQUENCE</scope>
    <source>
        <strain evidence="1">BECK_BZ125</strain>
    </source>
</reference>
<evidence type="ECO:0000313" key="1">
    <source>
        <dbReference type="EMBL" id="VFK47522.1"/>
    </source>
</evidence>
<protein>
    <submittedName>
        <fullName evidence="1">Uncharacterized protein</fullName>
    </submittedName>
</protein>
<dbReference type="EMBL" id="CAADFT010000086">
    <property type="protein sequence ID" value="VFK47522.1"/>
    <property type="molecule type" value="Genomic_DNA"/>
</dbReference>
<proteinExistence type="predicted"/>
<accession>A0A450Z1A9</accession>
<name>A0A450Z1A9_9GAMM</name>